<accession>A0AAJ6QVB6</accession>
<evidence type="ECO:0000256" key="11">
    <source>
        <dbReference type="RuleBase" id="RU004011"/>
    </source>
</evidence>
<sequence>MKAVLALVALVACVAAASAGAVYAGYAAPAVGYGYGSYAAPAIGYGYGSYAAPALGDGYAAPAYGYGGLYGGLYGGYLPSMSVFTRLTLAIIKPDACASPPRFELIRHLMKENGFRIVAEKYRRFSQQEMEKFYVEHENKFFFHRLTTYMSIGPIFVGILSRDGPANTLASWRTLLGPSKVFRTIYETPESIRAQCGLTDTRNAVHGSDSVMSVEREARHSDDRSQFSTANPTHYHKMKAVLALVALVACVAVASAGAVYGGVGYAAPVLGYGYGSYAAPALGYGYAAPALGYGYSSYAAPAYGHGLYGGLYGGYLRK</sequence>
<proteinExistence type="inferred from homology"/>
<evidence type="ECO:0000256" key="7">
    <source>
        <dbReference type="ARBA" id="ARBA00022840"/>
    </source>
</evidence>
<name>A0AAJ6QVB6_9ACAR</name>
<dbReference type="SUPFAM" id="SSF54919">
    <property type="entry name" value="Nucleoside diphosphate kinase, NDK"/>
    <property type="match status" value="1"/>
</dbReference>
<keyword evidence="3 12" id="KW-0808">Transferase</keyword>
<dbReference type="InterPro" id="IPR023005">
    <property type="entry name" value="Nucleoside_diP_kinase_AS"/>
</dbReference>
<dbReference type="GO" id="GO:0046872">
    <property type="term" value="F:metal ion binding"/>
    <property type="evidence" value="ECO:0007669"/>
    <property type="project" value="UniProtKB-KW"/>
</dbReference>
<dbReference type="KEGG" id="goe:100897413"/>
<gene>
    <name evidence="17" type="primary">LOC100897413</name>
</gene>
<evidence type="ECO:0000313" key="17">
    <source>
        <dbReference type="RefSeq" id="XP_003746971.2"/>
    </source>
</evidence>
<feature type="domain" description="Nucleoside diphosphate kinase-like" evidence="15">
    <location>
        <begin position="85"/>
        <end position="226"/>
    </location>
</feature>
<feature type="signal peptide" evidence="14">
    <location>
        <begin position="1"/>
        <end position="19"/>
    </location>
</feature>
<dbReference type="InterPro" id="IPR034907">
    <property type="entry name" value="NDK-like_dom"/>
</dbReference>
<keyword evidence="13" id="KW-0812">Transmembrane</keyword>
<evidence type="ECO:0000256" key="9">
    <source>
        <dbReference type="ARBA" id="ARBA00023080"/>
    </source>
</evidence>
<dbReference type="InterPro" id="IPR001564">
    <property type="entry name" value="Nucleoside_diP_kinase"/>
</dbReference>
<evidence type="ECO:0000256" key="1">
    <source>
        <dbReference type="ARBA" id="ARBA00008142"/>
    </source>
</evidence>
<dbReference type="AlphaFoldDB" id="A0AAJ6QVB6"/>
<feature type="transmembrane region" description="Helical" evidence="13">
    <location>
        <begin position="240"/>
        <end position="263"/>
    </location>
</feature>
<dbReference type="SMART" id="SM00562">
    <property type="entry name" value="NDK"/>
    <property type="match status" value="1"/>
</dbReference>
<dbReference type="CTD" id="32396"/>
<comment type="catalytic activity">
    <reaction evidence="12">
        <text>a 2'-deoxyribonucleoside 5'-diphosphate + ATP = a 2'-deoxyribonucleoside 5'-triphosphate + ADP</text>
        <dbReference type="Rhea" id="RHEA:44640"/>
        <dbReference type="ChEBI" id="CHEBI:30616"/>
        <dbReference type="ChEBI" id="CHEBI:61560"/>
        <dbReference type="ChEBI" id="CHEBI:73316"/>
        <dbReference type="ChEBI" id="CHEBI:456216"/>
        <dbReference type="EC" id="2.7.4.6"/>
    </reaction>
</comment>
<dbReference type="EC" id="2.7.4.6" evidence="12"/>
<dbReference type="Gene3D" id="3.30.70.141">
    <property type="entry name" value="Nucleoside diphosphate kinase-like domain"/>
    <property type="match status" value="1"/>
</dbReference>
<evidence type="ECO:0000256" key="12">
    <source>
        <dbReference type="RuleBase" id="RU004013"/>
    </source>
</evidence>
<evidence type="ECO:0000256" key="14">
    <source>
        <dbReference type="SAM" id="SignalP"/>
    </source>
</evidence>
<keyword evidence="2" id="KW-0963">Cytoplasm</keyword>
<organism evidence="16 17">
    <name type="scientific">Galendromus occidentalis</name>
    <name type="common">western predatory mite</name>
    <dbReference type="NCBI Taxonomy" id="34638"/>
    <lineage>
        <taxon>Eukaryota</taxon>
        <taxon>Metazoa</taxon>
        <taxon>Ecdysozoa</taxon>
        <taxon>Arthropoda</taxon>
        <taxon>Chelicerata</taxon>
        <taxon>Arachnida</taxon>
        <taxon>Acari</taxon>
        <taxon>Parasitiformes</taxon>
        <taxon>Mesostigmata</taxon>
        <taxon>Gamasina</taxon>
        <taxon>Phytoseioidea</taxon>
        <taxon>Phytoseiidae</taxon>
        <taxon>Typhlodrominae</taxon>
        <taxon>Galendromus</taxon>
    </lineage>
</organism>
<comment type="caution">
    <text evidence="10">Lacks conserved residue(s) required for the propagation of feature annotation.</text>
</comment>
<evidence type="ECO:0000256" key="3">
    <source>
        <dbReference type="ARBA" id="ARBA00022679"/>
    </source>
</evidence>
<comment type="similarity">
    <text evidence="1 10 11">Belongs to the NDK family.</text>
</comment>
<dbReference type="GO" id="GO:0006241">
    <property type="term" value="P:CTP biosynthetic process"/>
    <property type="evidence" value="ECO:0007669"/>
    <property type="project" value="InterPro"/>
</dbReference>
<evidence type="ECO:0000256" key="4">
    <source>
        <dbReference type="ARBA" id="ARBA00022723"/>
    </source>
</evidence>
<feature type="chain" id="PRO_5042545594" description="Nucleoside diphosphate kinase" evidence="14">
    <location>
        <begin position="20"/>
        <end position="318"/>
    </location>
</feature>
<evidence type="ECO:0000313" key="16">
    <source>
        <dbReference type="Proteomes" id="UP000694867"/>
    </source>
</evidence>
<dbReference type="GO" id="GO:0006228">
    <property type="term" value="P:UTP biosynthetic process"/>
    <property type="evidence" value="ECO:0007669"/>
    <property type="project" value="InterPro"/>
</dbReference>
<keyword evidence="9" id="KW-0546">Nucleotide metabolism</keyword>
<dbReference type="PANTHER" id="PTHR46161:SF3">
    <property type="entry name" value="NUCLEOSIDE DIPHOSPHATE KINASE DDB_G0292928-RELATED"/>
    <property type="match status" value="1"/>
</dbReference>
<keyword evidence="5 12" id="KW-0547">Nucleotide-binding</keyword>
<evidence type="ECO:0000256" key="6">
    <source>
        <dbReference type="ARBA" id="ARBA00022777"/>
    </source>
</evidence>
<evidence type="ECO:0000259" key="15">
    <source>
        <dbReference type="SMART" id="SM00562"/>
    </source>
</evidence>
<keyword evidence="13" id="KW-0472">Membrane</keyword>
<reference evidence="17" key="1">
    <citation type="submission" date="2025-08" db="UniProtKB">
        <authorList>
            <consortium name="RefSeq"/>
        </authorList>
    </citation>
    <scope>IDENTIFICATION</scope>
</reference>
<dbReference type="Pfam" id="PF00334">
    <property type="entry name" value="NDK"/>
    <property type="match status" value="1"/>
</dbReference>
<dbReference type="PROSITE" id="PS00469">
    <property type="entry name" value="NDPK"/>
    <property type="match status" value="1"/>
</dbReference>
<dbReference type="PRINTS" id="PR01243">
    <property type="entry name" value="NUCDPKINASE"/>
</dbReference>
<dbReference type="GO" id="GO:0006183">
    <property type="term" value="P:GTP biosynthetic process"/>
    <property type="evidence" value="ECO:0007669"/>
    <property type="project" value="InterPro"/>
</dbReference>
<dbReference type="GeneID" id="100897413"/>
<evidence type="ECO:0000256" key="2">
    <source>
        <dbReference type="ARBA" id="ARBA00022490"/>
    </source>
</evidence>
<dbReference type="PANTHER" id="PTHR46161">
    <property type="entry name" value="NUCLEOSIDE DIPHOSPHATE KINASE"/>
    <property type="match status" value="1"/>
</dbReference>
<keyword evidence="7 12" id="KW-0067">ATP-binding</keyword>
<dbReference type="InterPro" id="IPR036850">
    <property type="entry name" value="NDK-like_dom_sf"/>
</dbReference>
<dbReference type="Proteomes" id="UP000694867">
    <property type="component" value="Unplaced"/>
</dbReference>
<keyword evidence="4" id="KW-0479">Metal-binding</keyword>
<keyword evidence="14" id="KW-0732">Signal</keyword>
<evidence type="ECO:0000256" key="10">
    <source>
        <dbReference type="PROSITE-ProRule" id="PRU00706"/>
    </source>
</evidence>
<keyword evidence="6 12" id="KW-0418">Kinase</keyword>
<keyword evidence="16" id="KW-1185">Reference proteome</keyword>
<keyword evidence="13" id="KW-1133">Transmembrane helix</keyword>
<keyword evidence="8" id="KW-0460">Magnesium</keyword>
<evidence type="ECO:0000256" key="8">
    <source>
        <dbReference type="ARBA" id="ARBA00022842"/>
    </source>
</evidence>
<dbReference type="GO" id="GO:0005524">
    <property type="term" value="F:ATP binding"/>
    <property type="evidence" value="ECO:0007669"/>
    <property type="project" value="UniProtKB-KW"/>
</dbReference>
<dbReference type="PROSITE" id="PS51374">
    <property type="entry name" value="NDPK_LIKE"/>
    <property type="match status" value="1"/>
</dbReference>
<dbReference type="RefSeq" id="XP_003746971.2">
    <property type="nucleotide sequence ID" value="XM_003746923.3"/>
</dbReference>
<evidence type="ECO:0000256" key="5">
    <source>
        <dbReference type="ARBA" id="ARBA00022741"/>
    </source>
</evidence>
<evidence type="ECO:0000256" key="13">
    <source>
        <dbReference type="SAM" id="Phobius"/>
    </source>
</evidence>
<protein>
    <recommendedName>
        <fullName evidence="12">Nucleoside diphosphate kinase</fullName>
        <ecNumber evidence="12">2.7.4.6</ecNumber>
    </recommendedName>
</protein>
<dbReference type="GO" id="GO:0004550">
    <property type="term" value="F:nucleoside diphosphate kinase activity"/>
    <property type="evidence" value="ECO:0007669"/>
    <property type="project" value="UniProtKB-EC"/>
</dbReference>